<comment type="caution">
    <text evidence="1">The sequence shown here is derived from an EMBL/GenBank/DDBJ whole genome shotgun (WGS) entry which is preliminary data.</text>
</comment>
<evidence type="ECO:0000313" key="2">
    <source>
        <dbReference type="Proteomes" id="UP001148662"/>
    </source>
</evidence>
<evidence type="ECO:0000313" key="1">
    <source>
        <dbReference type="EMBL" id="KAJ3551752.1"/>
    </source>
</evidence>
<dbReference type="Proteomes" id="UP001148662">
    <property type="component" value="Unassembled WGS sequence"/>
</dbReference>
<protein>
    <submittedName>
        <fullName evidence="1">Uncharacterized protein</fullName>
    </submittedName>
</protein>
<sequence>MCLGWRLKAALEWDAWGREVEWADSSVIPIGHPPLSLSMNYLRGAVNAISAPYQYYKDINPATLTGAIDVIVINRPKVNPADDANDEPKLSSDGDETELVCSPFHVRFGKWQVLRPADKKVNVYVNGTLIPFSMKIGDAGEAFFVFETDEEVPEEIVTSPILEATRPGEANPKVERTGRFGAKEDSKVSPSPSQEGFEASQEPDFLDLDATAKVEEALPATASPSPGSQPTAIPPNASHEEGEVPSLLQRTAELGKAALSVVHEAEKAGKDKLRDKSVKDALKEAQEEERNEVHDAVNAVKNPSVIHGQVSGADKGDEILPHAESSRAKTPEVTYGHDMVFDTEGYHSRSHEKERSDATVTNGESSGISQPSSAEATPGPSRPPSPGLSSVPFPRATSEPPPDVSDLQPSSSDTRFGAHVRASTRLGASNAHPSSLKLALPQTEEYSWEWGNFPQKTPVWTAFANSQEHGINRKGKRRMSPDELLRPSSDYWSHHADSENTTYGLGGRLTVDRRDPTRFRVFIEGRAAEFELSLVPNYNHLDKGKAKAHPGSLGGTDEVEDAFLFDSGKVDFTRFLQDESIISADNLVMRWASDT</sequence>
<keyword evidence="2" id="KW-1185">Reference proteome</keyword>
<organism evidence="1 2">
    <name type="scientific">Phlebia brevispora</name>
    <dbReference type="NCBI Taxonomy" id="194682"/>
    <lineage>
        <taxon>Eukaryota</taxon>
        <taxon>Fungi</taxon>
        <taxon>Dikarya</taxon>
        <taxon>Basidiomycota</taxon>
        <taxon>Agaricomycotina</taxon>
        <taxon>Agaricomycetes</taxon>
        <taxon>Polyporales</taxon>
        <taxon>Meruliaceae</taxon>
        <taxon>Phlebia</taxon>
    </lineage>
</organism>
<reference evidence="1" key="1">
    <citation type="submission" date="2022-07" db="EMBL/GenBank/DDBJ databases">
        <title>Genome Sequence of Phlebia brevispora.</title>
        <authorList>
            <person name="Buettner E."/>
        </authorList>
    </citation>
    <scope>NUCLEOTIDE SEQUENCE</scope>
    <source>
        <strain evidence="1">MPL23</strain>
    </source>
</reference>
<dbReference type="EMBL" id="JANHOG010000758">
    <property type="protein sequence ID" value="KAJ3551752.1"/>
    <property type="molecule type" value="Genomic_DNA"/>
</dbReference>
<name>A0ACC1T2P2_9APHY</name>
<accession>A0ACC1T2P2</accession>
<proteinExistence type="predicted"/>
<gene>
    <name evidence="1" type="ORF">NM688_g4523</name>
</gene>